<organism evidence="1 2">
    <name type="scientific">Algoriphagus faecimaris</name>
    <dbReference type="NCBI Taxonomy" id="686796"/>
    <lineage>
        <taxon>Bacteria</taxon>
        <taxon>Pseudomonadati</taxon>
        <taxon>Bacteroidota</taxon>
        <taxon>Cytophagia</taxon>
        <taxon>Cytophagales</taxon>
        <taxon>Cyclobacteriaceae</taxon>
        <taxon>Algoriphagus</taxon>
    </lineage>
</organism>
<evidence type="ECO:0000313" key="2">
    <source>
        <dbReference type="Proteomes" id="UP000199060"/>
    </source>
</evidence>
<dbReference type="InterPro" id="IPR031977">
    <property type="entry name" value="DUF4783"/>
</dbReference>
<dbReference type="AlphaFoldDB" id="A0A1G6NV92"/>
<dbReference type="Pfam" id="PF16022">
    <property type="entry name" value="DUF4783"/>
    <property type="match status" value="1"/>
</dbReference>
<keyword evidence="2" id="KW-1185">Reference proteome</keyword>
<dbReference type="EMBL" id="FNAC01000004">
    <property type="protein sequence ID" value="SDC71709.1"/>
    <property type="molecule type" value="Genomic_DNA"/>
</dbReference>
<protein>
    <recommendedName>
        <fullName evidence="3">DUF4783 domain-containing protein</fullName>
    </recommendedName>
</protein>
<dbReference type="Gene3D" id="3.10.450.50">
    <property type="match status" value="1"/>
</dbReference>
<gene>
    <name evidence="1" type="ORF">SAMN04488104_100496</name>
</gene>
<name>A0A1G6NV92_9BACT</name>
<accession>A0A1G6NV92</accession>
<dbReference type="OrthoDB" id="1524766at2"/>
<evidence type="ECO:0008006" key="3">
    <source>
        <dbReference type="Google" id="ProtNLM"/>
    </source>
</evidence>
<evidence type="ECO:0000313" key="1">
    <source>
        <dbReference type="EMBL" id="SDC71709.1"/>
    </source>
</evidence>
<dbReference type="STRING" id="686796.SAMN04488104_100496"/>
<reference evidence="2" key="1">
    <citation type="submission" date="2016-10" db="EMBL/GenBank/DDBJ databases">
        <authorList>
            <person name="Varghese N."/>
            <person name="Submissions S."/>
        </authorList>
    </citation>
    <scope>NUCLEOTIDE SEQUENCE [LARGE SCALE GENOMIC DNA]</scope>
    <source>
        <strain evidence="2">DSM 23095</strain>
    </source>
</reference>
<dbReference type="Proteomes" id="UP000199060">
    <property type="component" value="Unassembled WGS sequence"/>
</dbReference>
<proteinExistence type="predicted"/>
<sequence length="131" mass="14827">MLVFNFILSFMLFMHVFTVEPATKDTIDPIILAIDSGSSSDLSRYLDTSISLNINGQKGDYSKNQAELVLKDFFKKNPPLHFSLVFRSENNPSLSSYIGDYQSGQAVYKVFIKINQQDNTPRVYSLGFVKV</sequence>